<dbReference type="EnsemblMetazoa" id="XM_026443264">
    <property type="protein sequence ID" value="XP_026299049"/>
    <property type="gene ID" value="LOC409869"/>
</dbReference>
<reference evidence="3" key="2">
    <citation type="submission" date="2025-04" db="UniProtKB">
        <authorList>
            <consortium name="RefSeq"/>
        </authorList>
    </citation>
    <scope>IDENTIFICATION</scope>
    <source>
        <strain evidence="3">DH4</strain>
        <tissue evidence="3">Whole body</tissue>
    </source>
</reference>
<proteinExistence type="predicted"/>
<evidence type="ECO:0000313" key="1">
    <source>
        <dbReference type="EnsemblMetazoa" id="XP_026299049"/>
    </source>
</evidence>
<accession>A0A8B8H7Y5</accession>
<accession>A0A7M7MPM7</accession>
<gene>
    <name evidence="3" type="primary">LOC409869</name>
</gene>
<organism evidence="1">
    <name type="scientific">Apis mellifera</name>
    <name type="common">Honeybee</name>
    <dbReference type="NCBI Taxonomy" id="7460"/>
    <lineage>
        <taxon>Eukaryota</taxon>
        <taxon>Metazoa</taxon>
        <taxon>Ecdysozoa</taxon>
        <taxon>Arthropoda</taxon>
        <taxon>Hexapoda</taxon>
        <taxon>Insecta</taxon>
        <taxon>Pterygota</taxon>
        <taxon>Neoptera</taxon>
        <taxon>Endopterygota</taxon>
        <taxon>Hymenoptera</taxon>
        <taxon>Apocrita</taxon>
        <taxon>Aculeata</taxon>
        <taxon>Apoidea</taxon>
        <taxon>Anthophila</taxon>
        <taxon>Apidae</taxon>
        <taxon>Apis</taxon>
    </lineage>
</organism>
<reference evidence="1" key="1">
    <citation type="submission" date="2021-01" db="UniProtKB">
        <authorList>
            <consortium name="EnsemblMetazoa"/>
        </authorList>
    </citation>
    <scope>IDENTIFICATION</scope>
    <source>
        <strain evidence="1">DH4</strain>
    </source>
</reference>
<sequence>MTSLQICLVLCCKSWNSVHNAWSKCPDSKPSFSIPPRWTRSNVERGSFFKTMKYTDSMY</sequence>
<name>A0A7M7MPM7_APIME</name>
<dbReference type="AlphaFoldDB" id="A0A7M7MPM7"/>
<dbReference type="GeneID" id="409869"/>
<evidence type="ECO:0000313" key="2">
    <source>
        <dbReference type="Proteomes" id="UP000005203"/>
    </source>
</evidence>
<dbReference type="RefSeq" id="XP_026299049.1">
    <property type="nucleotide sequence ID" value="XM_026443264.1"/>
</dbReference>
<keyword evidence="2" id="KW-1185">Reference proteome</keyword>
<evidence type="ECO:0000313" key="3">
    <source>
        <dbReference type="RefSeq" id="XP_026299049.1"/>
    </source>
</evidence>
<dbReference type="Proteomes" id="UP000005203">
    <property type="component" value="Linkage group LG10"/>
</dbReference>
<protein>
    <submittedName>
        <fullName evidence="3">Uncharacterized protein LOC409869 isoform X2</fullName>
    </submittedName>
</protein>